<proteinExistence type="predicted"/>
<feature type="transmembrane region" description="Helical" evidence="1">
    <location>
        <begin position="168"/>
        <end position="187"/>
    </location>
</feature>
<evidence type="ECO:0000313" key="3">
    <source>
        <dbReference type="Proteomes" id="UP000051260"/>
    </source>
</evidence>
<name>A0A0P1IJX8_9RHOB</name>
<feature type="transmembrane region" description="Helical" evidence="1">
    <location>
        <begin position="302"/>
        <end position="323"/>
    </location>
</feature>
<keyword evidence="3" id="KW-1185">Reference proteome</keyword>
<evidence type="ECO:0000313" key="2">
    <source>
        <dbReference type="EMBL" id="CUK17817.1"/>
    </source>
</evidence>
<feature type="transmembrane region" description="Helical" evidence="1">
    <location>
        <begin position="139"/>
        <end position="156"/>
    </location>
</feature>
<keyword evidence="1" id="KW-1133">Transmembrane helix</keyword>
<keyword evidence="1" id="KW-0472">Membrane</keyword>
<gene>
    <name evidence="2" type="ORF">RUE5091_04165</name>
</gene>
<sequence length="434" mass="49138">MISQDEAPVILARGERMAEYVFYLIVQDHVSAQEPDFTVSWHFVYISKPERQGRFVIWRSPDMRLFYVPLATKQDGQHLLRKLKKEYRSDKRGFALQDVPDAALVQNISARDAFSALEDISKKMGTPCPDRLSVVSRNLPFLALVGFTALGLWSIVSGGTLKTGVPLLNHPFVVLFVTALLAQATHLRKHLPRLRHLHFVGYRLERGIDWAPTAVTCDASGMEIWREGKVLCIGWPMVRAVHSENYLTVIEMTDDQVFVVPEIPTAASLLAAHRTARGLGPRNETRRASLPKQGKRKRWSSFLINGLVWFIIFVVVFGLIGLLQAKPAAAEMLRESTLPVWYKEVSPQERKAALAVHRPVNHPLFDEKIRVEEDGYQTVRQGFFVVHDRTSLEDFDEIRLTVDPNFERAAIRLRMGPAAVHGQHRAGRNRTAAS</sequence>
<evidence type="ECO:0000256" key="1">
    <source>
        <dbReference type="SAM" id="Phobius"/>
    </source>
</evidence>
<organism evidence="2 3">
    <name type="scientific">Ruegeria denitrificans</name>
    <dbReference type="NCBI Taxonomy" id="1715692"/>
    <lineage>
        <taxon>Bacteria</taxon>
        <taxon>Pseudomonadati</taxon>
        <taxon>Pseudomonadota</taxon>
        <taxon>Alphaproteobacteria</taxon>
        <taxon>Rhodobacterales</taxon>
        <taxon>Roseobacteraceae</taxon>
        <taxon>Ruegeria</taxon>
    </lineage>
</organism>
<dbReference type="EMBL" id="CYUD01000018">
    <property type="protein sequence ID" value="CUK17817.1"/>
    <property type="molecule type" value="Genomic_DNA"/>
</dbReference>
<dbReference type="AlphaFoldDB" id="A0A0P1IJX8"/>
<accession>A0A0P1IJX8</accession>
<protein>
    <submittedName>
        <fullName evidence="2">Uncharacterized protein</fullName>
    </submittedName>
</protein>
<keyword evidence="1" id="KW-0812">Transmembrane</keyword>
<dbReference type="Proteomes" id="UP000051260">
    <property type="component" value="Unassembled WGS sequence"/>
</dbReference>
<dbReference type="RefSeq" id="WP_058283781.1">
    <property type="nucleotide sequence ID" value="NZ_CYUD01000018.1"/>
</dbReference>
<reference evidence="3" key="1">
    <citation type="submission" date="2015-09" db="EMBL/GenBank/DDBJ databases">
        <authorList>
            <person name="Rodrigo-Torres L."/>
            <person name="Arahal D.R."/>
        </authorList>
    </citation>
    <scope>NUCLEOTIDE SEQUENCE [LARGE SCALE GENOMIC DNA]</scope>
    <source>
        <strain evidence="3">CECT 5091</strain>
    </source>
</reference>
<dbReference type="OrthoDB" id="16843at97050"/>